<dbReference type="EMBL" id="JAROKS010000019">
    <property type="protein sequence ID" value="KAK1791998.1"/>
    <property type="molecule type" value="Genomic_DNA"/>
</dbReference>
<feature type="region of interest" description="Disordered" evidence="17">
    <location>
        <begin position="1262"/>
        <end position="1283"/>
    </location>
</feature>
<feature type="compositionally biased region" description="Basic and acidic residues" evidence="17">
    <location>
        <begin position="1185"/>
        <end position="1208"/>
    </location>
</feature>
<accession>A0AAD8Z2S7</accession>
<feature type="compositionally biased region" description="Basic residues" evidence="17">
    <location>
        <begin position="1224"/>
        <end position="1239"/>
    </location>
</feature>
<comment type="subcellular location">
    <subcellularLocation>
        <location evidence="1">Cell membrane</location>
    </subcellularLocation>
    <subcellularLocation>
        <location evidence="3">Cell projection</location>
    </subcellularLocation>
    <subcellularLocation>
        <location evidence="2">Membrane raft</location>
    </subcellularLocation>
    <subcellularLocation>
        <location evidence="5">Membrane</location>
        <topology evidence="5">Lipid-anchor</topology>
    </subcellularLocation>
    <subcellularLocation>
        <location evidence="4">Perikaryon</location>
    </subcellularLocation>
</comment>
<keyword evidence="8" id="KW-0732">Signal</keyword>
<sequence>MALGEKLLGVKVFEQLMKMTFYGQFVAGEDHEAIRPLVEKNRAFGVGAVLDYSIEEDFSQEEADRKERESCMLVSEKEKLGGNPEDGFSAIKMTALGRPRFLLQFSEVLMKWTRFFGFLAVLQGEDGREALQQRLDLQQVQSAQLKHKATMGAFCEASPAYRGIGAYIRFAPPGVFDKARCRRRPPWLVLQGEAVPIREGRLELLFSRFTEEEERQMKRMLQRLDVLAKDAYENVSMDMELSRREGWCFGAKLVRGAYMHQERSRAAKIGYEDPINPDYETTNHMYHRLPTGKSCSAVRLKDRLYFTRGLRFLLNRISIAGGGGGEELKGWRWAGGLRGDEGTGQRSAAAPLVIERPNGRLTVLNRAAKGRETAGNHSVHGEWRGRKSVGPAWMEHRHPAIPALGNVAELTYHHVRKIHTKAWRVSAACMQSSRPPVSPQPSHPALCQVHGWLGTKGPGGNRVTPPVSVAIPQATRPDPLPGIVDAAAKNVPGVRETARPDQDPVPVAASTDPPSPYRSLLQPQPHPESIVGDALQPGLGAAPKKRALIITPSFIACSTIQTHSACSRPALSTRPQDTQMVAGTPQQGVGVGGAAKCLSAELINSFWDESEAIERVNCCCDLTVPDEGPHDHANYAVQNTIMASVFFSDFGGHQSLGKVEAMQDSGWERCGLNLLEEVRAGHSKGAVSTVAASTVSCAPYLPEVHPHALLARRISSHGHSPDFIPRALATRGRSASGNSPHSVLLTLLTLPTENEDTLPQGAASAASYHQDGTALGMLCLREASSLPRPMPRMDISKCVFLCQTQKEREADREKEGERDLFVKNKAPGSRLLCLVLCLQLVRVVSSCPAKCVCYSEPRPTVACQQQGLLSIPTEIPVRSQRIFLQSNKLTVVRSTSFSSVHNLTVLWMYSNNISHIEAGAFYGLERLEELDIGDNSNLRIISPSAFRGLTRLHTLHLHRCGLSELPTGVFRGLFSLQYLYLQDNNLLALHDDTFVDLANLTYLFLHNNKIKVVTDHMLRGLTNLDRLLLHQNRVVHVQQHAFSDLGKLTTLFLFYNNLTMLSAEAMDPLLSLQYLRLNGNQWICDCRARPLWDWFKRFKGSSSELECHLPMALTGKDLKRLKSNDLEGCVDTKTRSGKFHSLDDPLGESIPRCCLSDNDKSSIISSKSLPDPSSYNSRQITNNPQKEKENISRTKVREVERIKNDTRSKQGNSSRYRNTDGRRMPGKGSKRRKGKKGGKRPSTIRAVRSSVILALLHTPTTGEEATGGFWEGPEYGPGSESVETYRPQQDYEDWNDPYMDFSEGYADYGDNGECSDVGLRSDLGSDYVEDPSMEVEEVLCGDPPNVSDVESTDEPPAFKIPPKAPPKRYCSGASKPSRAAQREATAFEEETPPTRAYSPRTHAPDPKPRRGKWEAIPVPTPETGKATGATLVMDARKSPPPKLAKGDPPQAGRPQPSQQLGIHAGLSELFTSPLCNSVPGPVTVSVPVALSPFVSISVSVVVMVSFRPLFCSCWPASHRSVPRPRHLALVSGPQPNKLARWESRHWGGALSWARGLVNISTTIQDETSMIQEYTKLMAPSDEVHSEYLRQQKPKEDGNEDEQKPSQEDKPLHDMPVKNFQLIWRNPTSGWEMLE</sequence>
<keyword evidence="7" id="KW-0433">Leucine-rich repeat</keyword>
<keyword evidence="11" id="KW-0472">Membrane</keyword>
<evidence type="ECO:0000256" key="1">
    <source>
        <dbReference type="ARBA" id="ARBA00004236"/>
    </source>
</evidence>
<keyword evidence="12" id="KW-0675">Receptor</keyword>
<dbReference type="PANTHER" id="PTHR24369:SF174">
    <property type="entry name" value="RETICULON-4 RECEPTOR"/>
    <property type="match status" value="1"/>
</dbReference>
<evidence type="ECO:0000256" key="9">
    <source>
        <dbReference type="ARBA" id="ARBA00022737"/>
    </source>
</evidence>
<dbReference type="InterPro" id="IPR032675">
    <property type="entry name" value="LRR_dom_sf"/>
</dbReference>
<keyword evidence="20" id="KW-1185">Reference proteome</keyword>
<dbReference type="GO" id="GO:0042995">
    <property type="term" value="C:cell projection"/>
    <property type="evidence" value="ECO:0007669"/>
    <property type="project" value="UniProtKB-SubCell"/>
</dbReference>
<dbReference type="InterPro" id="IPR003591">
    <property type="entry name" value="Leu-rich_rpt_typical-subtyp"/>
</dbReference>
<evidence type="ECO:0000256" key="11">
    <source>
        <dbReference type="ARBA" id="ARBA00023136"/>
    </source>
</evidence>
<dbReference type="InterPro" id="IPR001611">
    <property type="entry name" value="Leu-rich_rpt"/>
</dbReference>
<feature type="compositionally biased region" description="Basic and acidic residues" evidence="17">
    <location>
        <begin position="1402"/>
        <end position="1413"/>
    </location>
</feature>
<dbReference type="GO" id="GO:0035025">
    <property type="term" value="P:positive regulation of Rho protein signal transduction"/>
    <property type="evidence" value="ECO:0007669"/>
    <property type="project" value="TreeGrafter"/>
</dbReference>
<dbReference type="InterPro" id="IPR029041">
    <property type="entry name" value="FAD-linked_oxidoreductase-like"/>
</dbReference>
<dbReference type="PANTHER" id="PTHR24369">
    <property type="entry name" value="ANTIGEN BSP, PUTATIVE-RELATED"/>
    <property type="match status" value="1"/>
</dbReference>
<organism evidence="19 20">
    <name type="scientific">Electrophorus voltai</name>
    <dbReference type="NCBI Taxonomy" id="2609070"/>
    <lineage>
        <taxon>Eukaryota</taxon>
        <taxon>Metazoa</taxon>
        <taxon>Chordata</taxon>
        <taxon>Craniata</taxon>
        <taxon>Vertebrata</taxon>
        <taxon>Euteleostomi</taxon>
        <taxon>Actinopterygii</taxon>
        <taxon>Neopterygii</taxon>
        <taxon>Teleostei</taxon>
        <taxon>Ostariophysi</taxon>
        <taxon>Gymnotiformes</taxon>
        <taxon>Gymnotoidei</taxon>
        <taxon>Gymnotidae</taxon>
        <taxon>Electrophorus</taxon>
    </lineage>
</organism>
<evidence type="ECO:0000256" key="4">
    <source>
        <dbReference type="ARBA" id="ARBA00004484"/>
    </source>
</evidence>
<evidence type="ECO:0000256" key="15">
    <source>
        <dbReference type="ARBA" id="ARBA00023288"/>
    </source>
</evidence>
<evidence type="ECO:0000256" key="8">
    <source>
        <dbReference type="ARBA" id="ARBA00022729"/>
    </source>
</evidence>
<dbReference type="InterPro" id="IPR002872">
    <property type="entry name" value="Proline_DH_dom"/>
</dbReference>
<dbReference type="Gene3D" id="3.80.10.10">
    <property type="entry name" value="Ribonuclease Inhibitor"/>
    <property type="match status" value="1"/>
</dbReference>
<keyword evidence="14" id="KW-0966">Cell projection</keyword>
<feature type="region of interest" description="Disordered" evidence="17">
    <location>
        <begin position="1341"/>
        <end position="1458"/>
    </location>
</feature>
<evidence type="ECO:0000313" key="20">
    <source>
        <dbReference type="Proteomes" id="UP001239994"/>
    </source>
</evidence>
<dbReference type="Pfam" id="PF13855">
    <property type="entry name" value="LRR_8"/>
    <property type="match status" value="2"/>
</dbReference>
<dbReference type="FunFam" id="3.80.10.10:FF:000018">
    <property type="entry name" value="Reticulon 4 receptor"/>
    <property type="match status" value="1"/>
</dbReference>
<dbReference type="SUPFAM" id="SSF51730">
    <property type="entry name" value="FAD-linked oxidoreductase"/>
    <property type="match status" value="1"/>
</dbReference>
<dbReference type="GO" id="GO:1905576">
    <property type="term" value="F:ganglioside GT1b binding"/>
    <property type="evidence" value="ECO:0007669"/>
    <property type="project" value="TreeGrafter"/>
</dbReference>
<dbReference type="PROSITE" id="PS51450">
    <property type="entry name" value="LRR"/>
    <property type="match status" value="1"/>
</dbReference>
<protein>
    <recommendedName>
        <fullName evidence="18">Proline dehydrogenase domain-containing protein</fullName>
    </recommendedName>
</protein>
<keyword evidence="15" id="KW-0449">Lipoprotein</keyword>
<feature type="region of interest" description="Disordered" evidence="17">
    <location>
        <begin position="1164"/>
        <end position="1243"/>
    </location>
</feature>
<reference evidence="19" key="1">
    <citation type="submission" date="2023-03" db="EMBL/GenBank/DDBJ databases">
        <title>Electrophorus voltai genome.</title>
        <authorList>
            <person name="Bian C."/>
        </authorList>
    </citation>
    <scope>NUCLEOTIDE SEQUENCE</scope>
    <source>
        <strain evidence="19">CB-2022</strain>
        <tissue evidence="19">Muscle</tissue>
    </source>
</reference>
<comment type="caution">
    <text evidence="19">The sequence shown here is derived from an EMBL/GenBank/DDBJ whole genome shotgun (WGS) entry which is preliminary data.</text>
</comment>
<dbReference type="GO" id="GO:0016491">
    <property type="term" value="F:oxidoreductase activity"/>
    <property type="evidence" value="ECO:0007669"/>
    <property type="project" value="UniProtKB-KW"/>
</dbReference>
<evidence type="ECO:0000256" key="13">
    <source>
        <dbReference type="ARBA" id="ARBA00023180"/>
    </source>
</evidence>
<evidence type="ECO:0000256" key="7">
    <source>
        <dbReference type="ARBA" id="ARBA00022614"/>
    </source>
</evidence>
<dbReference type="Pfam" id="PF01619">
    <property type="entry name" value="Pro_dh"/>
    <property type="match status" value="1"/>
</dbReference>
<proteinExistence type="inferred from homology"/>
<feature type="region of interest" description="Disordered" evidence="17">
    <location>
        <begin position="1591"/>
        <end position="1618"/>
    </location>
</feature>
<evidence type="ECO:0000256" key="3">
    <source>
        <dbReference type="ARBA" id="ARBA00004316"/>
    </source>
</evidence>
<keyword evidence="13" id="KW-0325">Glycoprotein</keyword>
<evidence type="ECO:0000313" key="19">
    <source>
        <dbReference type="EMBL" id="KAK1791998.1"/>
    </source>
</evidence>
<evidence type="ECO:0000256" key="2">
    <source>
        <dbReference type="ARBA" id="ARBA00004285"/>
    </source>
</evidence>
<feature type="compositionally biased region" description="Basic and acidic residues" evidence="17">
    <location>
        <begin position="1591"/>
        <end position="1615"/>
    </location>
</feature>
<dbReference type="SMART" id="SM00369">
    <property type="entry name" value="LRR_TYP"/>
    <property type="match status" value="7"/>
</dbReference>
<keyword evidence="10" id="KW-0560">Oxidoreductase</keyword>
<evidence type="ECO:0000256" key="5">
    <source>
        <dbReference type="ARBA" id="ARBA00004635"/>
    </source>
</evidence>
<dbReference type="SUPFAM" id="SSF52058">
    <property type="entry name" value="L domain-like"/>
    <property type="match status" value="1"/>
</dbReference>
<dbReference type="GO" id="GO:0045121">
    <property type="term" value="C:membrane raft"/>
    <property type="evidence" value="ECO:0007669"/>
    <property type="project" value="UniProtKB-SubCell"/>
</dbReference>
<evidence type="ECO:0000256" key="6">
    <source>
        <dbReference type="ARBA" id="ARBA00022475"/>
    </source>
</evidence>
<dbReference type="Proteomes" id="UP001239994">
    <property type="component" value="Unassembled WGS sequence"/>
</dbReference>
<dbReference type="Gene3D" id="3.20.20.220">
    <property type="match status" value="1"/>
</dbReference>
<evidence type="ECO:0000256" key="12">
    <source>
        <dbReference type="ARBA" id="ARBA00023170"/>
    </source>
</evidence>
<name>A0AAD8Z2S7_9TELE</name>
<dbReference type="InterPro" id="IPR050541">
    <property type="entry name" value="LRR_TM_domain-containing"/>
</dbReference>
<comment type="similarity">
    <text evidence="16">Belongs to the Nogo receptor family.</text>
</comment>
<dbReference type="GO" id="GO:0043204">
    <property type="term" value="C:perikaryon"/>
    <property type="evidence" value="ECO:0007669"/>
    <property type="project" value="UniProtKB-SubCell"/>
</dbReference>
<gene>
    <name evidence="19" type="ORF">P4O66_001782</name>
</gene>
<keyword evidence="9" id="KW-0677">Repeat</keyword>
<feature type="domain" description="Proline dehydrogenase" evidence="18">
    <location>
        <begin position="184"/>
        <end position="289"/>
    </location>
</feature>
<dbReference type="GO" id="GO:0009897">
    <property type="term" value="C:external side of plasma membrane"/>
    <property type="evidence" value="ECO:0007669"/>
    <property type="project" value="TreeGrafter"/>
</dbReference>
<evidence type="ECO:0000256" key="14">
    <source>
        <dbReference type="ARBA" id="ARBA00023273"/>
    </source>
</evidence>
<keyword evidence="6" id="KW-1003">Cell membrane</keyword>
<feature type="compositionally biased region" description="Low complexity" evidence="17">
    <location>
        <begin position="1164"/>
        <end position="1177"/>
    </location>
</feature>
<dbReference type="GO" id="GO:1905573">
    <property type="term" value="F:ganglioside GM1 binding"/>
    <property type="evidence" value="ECO:0007669"/>
    <property type="project" value="TreeGrafter"/>
</dbReference>
<evidence type="ECO:0000256" key="17">
    <source>
        <dbReference type="SAM" id="MobiDB-lite"/>
    </source>
</evidence>
<feature type="region of interest" description="Disordered" evidence="17">
    <location>
        <begin position="493"/>
        <end position="519"/>
    </location>
</feature>
<evidence type="ECO:0000256" key="16">
    <source>
        <dbReference type="ARBA" id="ARBA00038236"/>
    </source>
</evidence>
<evidence type="ECO:0000259" key="18">
    <source>
        <dbReference type="Pfam" id="PF01619"/>
    </source>
</evidence>
<evidence type="ECO:0000256" key="10">
    <source>
        <dbReference type="ARBA" id="ARBA00023002"/>
    </source>
</evidence>